<keyword evidence="2" id="KW-0677">Repeat</keyword>
<comment type="caution">
    <text evidence="4">The sequence shown here is derived from an EMBL/GenBank/DDBJ whole genome shotgun (WGS) entry which is preliminary data.</text>
</comment>
<dbReference type="InterPro" id="IPR036300">
    <property type="entry name" value="MIR_dom_sf"/>
</dbReference>
<gene>
    <name evidence="4" type="ORF">FCALED_LOCUS15198</name>
</gene>
<reference evidence="4" key="1">
    <citation type="submission" date="2021-06" db="EMBL/GenBank/DDBJ databases">
        <authorList>
            <person name="Kallberg Y."/>
            <person name="Tangrot J."/>
            <person name="Rosling A."/>
        </authorList>
    </citation>
    <scope>NUCLEOTIDE SEQUENCE</scope>
    <source>
        <strain evidence="4">UK204</strain>
    </source>
</reference>
<dbReference type="SUPFAM" id="SSF49899">
    <property type="entry name" value="Concanavalin A-like lectins/glucanases"/>
    <property type="match status" value="1"/>
</dbReference>
<feature type="domain" description="MIR" evidence="3">
    <location>
        <begin position="106"/>
        <end position="163"/>
    </location>
</feature>
<keyword evidence="5" id="KW-1185">Reference proteome</keyword>
<dbReference type="InterPro" id="IPR016093">
    <property type="entry name" value="MIR_motif"/>
</dbReference>
<dbReference type="AlphaFoldDB" id="A0A9N9IF35"/>
<proteinExistence type="predicted"/>
<keyword evidence="1" id="KW-0732">Signal</keyword>
<evidence type="ECO:0000313" key="4">
    <source>
        <dbReference type="EMBL" id="CAG8734396.1"/>
    </source>
</evidence>
<evidence type="ECO:0000313" key="5">
    <source>
        <dbReference type="Proteomes" id="UP000789570"/>
    </source>
</evidence>
<dbReference type="OrthoDB" id="5588846at2759"/>
<dbReference type="Gene3D" id="2.80.10.50">
    <property type="match status" value="2"/>
</dbReference>
<organism evidence="4 5">
    <name type="scientific">Funneliformis caledonium</name>
    <dbReference type="NCBI Taxonomy" id="1117310"/>
    <lineage>
        <taxon>Eukaryota</taxon>
        <taxon>Fungi</taxon>
        <taxon>Fungi incertae sedis</taxon>
        <taxon>Mucoromycota</taxon>
        <taxon>Glomeromycotina</taxon>
        <taxon>Glomeromycetes</taxon>
        <taxon>Glomerales</taxon>
        <taxon>Glomeraceae</taxon>
        <taxon>Funneliformis</taxon>
    </lineage>
</organism>
<evidence type="ECO:0000256" key="1">
    <source>
        <dbReference type="ARBA" id="ARBA00022729"/>
    </source>
</evidence>
<dbReference type="PROSITE" id="PS50919">
    <property type="entry name" value="MIR"/>
    <property type="match status" value="2"/>
</dbReference>
<dbReference type="InterPro" id="IPR013320">
    <property type="entry name" value="ConA-like_dom_sf"/>
</dbReference>
<dbReference type="SUPFAM" id="SSF82109">
    <property type="entry name" value="MIR domain"/>
    <property type="match status" value="2"/>
</dbReference>
<feature type="domain" description="MIR" evidence="3">
    <location>
        <begin position="236"/>
        <end position="283"/>
    </location>
</feature>
<accession>A0A9N9IF35</accession>
<evidence type="ECO:0000259" key="3">
    <source>
        <dbReference type="PROSITE" id="PS50919"/>
    </source>
</evidence>
<dbReference type="PANTHER" id="PTHR46809">
    <property type="entry name" value="STROMAL CELL-DERIVED FACTOR 2-LIKE PROTEIN"/>
    <property type="match status" value="1"/>
</dbReference>
<dbReference type="EMBL" id="CAJVPQ010013095">
    <property type="protein sequence ID" value="CAG8734396.1"/>
    <property type="molecule type" value="Genomic_DNA"/>
</dbReference>
<sequence>TKWLIRTLRLMLISDKSSLHARFSGKLKNNLGIGDLGDRLLLDRWYHIAYTLSDLKKRLDIYIDGEWDGFYSIQDVKLEKVIFNDGPLYIEPSPTDDFYLNYGYQDRLILFGSKVALVHVSTDKYLSTNGIKYDLGPENKQYMEVGNKRKIDLKNDIWTVIGPYGKSVNARSSVPFNTIVGFNHNATGGNLHSYDMCDEKITPISKQQQVTANPGGNRDDDFLITRYNAKASKDHPGFLKNGDIICLFHITTGKPALYSHSVLFGDRTQEVSCHGNENDENNK</sequence>
<name>A0A9N9IF35_9GLOM</name>
<feature type="non-terminal residue" evidence="4">
    <location>
        <position position="1"/>
    </location>
</feature>
<dbReference type="PANTHER" id="PTHR46809:SF2">
    <property type="entry name" value="GH21273P"/>
    <property type="match status" value="1"/>
</dbReference>
<evidence type="ECO:0000256" key="2">
    <source>
        <dbReference type="ARBA" id="ARBA00022737"/>
    </source>
</evidence>
<dbReference type="SMART" id="SM00472">
    <property type="entry name" value="MIR"/>
    <property type="match status" value="3"/>
</dbReference>
<feature type="non-terminal residue" evidence="4">
    <location>
        <position position="283"/>
    </location>
</feature>
<protein>
    <submittedName>
        <fullName evidence="4">13860_t:CDS:1</fullName>
    </submittedName>
</protein>
<dbReference type="Proteomes" id="UP000789570">
    <property type="component" value="Unassembled WGS sequence"/>
</dbReference>